<evidence type="ECO:0000256" key="4">
    <source>
        <dbReference type="SAM" id="Coils"/>
    </source>
</evidence>
<feature type="transmembrane region" description="Helical" evidence="5">
    <location>
        <begin position="307"/>
        <end position="325"/>
    </location>
</feature>
<sequence>MHSKRGRARLDASFAMVVAGFSLLCCVSLACFFPHSMMFDGASAPLYRSFNSGFGLASFVGALAYGVAVFRFPKLFFAGALAGYAMLGAGCALLMAVVGDAWVAVTAGALCGGGLACAYVYWLGLLTFMHRRRAMTAQGGQALVGGLAFSLLSLLPLEVARIAIVAGAAVSCVCACVAWWRMRASGKASIAGLQEKGGVFSARTGADGEQVGYQGREELVRIFQSIALPALCSVVVSFLYGALTPVAASMMGFPRTVPVVIWGGPVGAAAYLIWTRIGAGQRGSLVLQVVFGVLAVLLLLAPFEVTLAGFSAGNQVCALLFYSLIIGELARHRRVALVFLSIGYALVHLAFLGGLFVPWRFGVFSYETFSQSAPFIMFVAYAIGGVLLFVAHRDKLRKMRCLEGELNRQRKEKEGLARVVAKATNDELDLVCESLACAAGLTKRETEVLAMLARGRDVAFVCNELCLARNTVKGYTKRIYAKLDIHSKQELIDLVEQERAKGLESCADSDGLCLR</sequence>
<accession>A0A6N8JMC8</accession>
<evidence type="ECO:0000256" key="2">
    <source>
        <dbReference type="ARBA" id="ARBA00023125"/>
    </source>
</evidence>
<feature type="domain" description="HTH luxR-type" evidence="6">
    <location>
        <begin position="434"/>
        <end position="499"/>
    </location>
</feature>
<feature type="transmembrane region" description="Helical" evidence="5">
    <location>
        <begin position="49"/>
        <end position="68"/>
    </location>
</feature>
<feature type="transmembrane region" description="Helical" evidence="5">
    <location>
        <begin position="12"/>
        <end position="37"/>
    </location>
</feature>
<keyword evidence="3" id="KW-0804">Transcription</keyword>
<feature type="transmembrane region" description="Helical" evidence="5">
    <location>
        <begin position="75"/>
        <end position="95"/>
    </location>
</feature>
<protein>
    <recommendedName>
        <fullName evidence="6">HTH luxR-type domain-containing protein</fullName>
    </recommendedName>
</protein>
<feature type="transmembrane region" description="Helical" evidence="5">
    <location>
        <begin position="255"/>
        <end position="273"/>
    </location>
</feature>
<keyword evidence="5" id="KW-1133">Transmembrane helix</keyword>
<dbReference type="SUPFAM" id="SSF46894">
    <property type="entry name" value="C-terminal effector domain of the bipartite response regulators"/>
    <property type="match status" value="1"/>
</dbReference>
<evidence type="ECO:0000313" key="7">
    <source>
        <dbReference type="EMBL" id="MVX60194.1"/>
    </source>
</evidence>
<dbReference type="InterPro" id="IPR000792">
    <property type="entry name" value="Tscrpt_reg_LuxR_C"/>
</dbReference>
<dbReference type="PANTHER" id="PTHR44688">
    <property type="entry name" value="DNA-BINDING TRANSCRIPTIONAL ACTIVATOR DEVR_DOSR"/>
    <property type="match status" value="1"/>
</dbReference>
<keyword evidence="4" id="KW-0175">Coiled coil</keyword>
<feature type="transmembrane region" description="Helical" evidence="5">
    <location>
        <begin position="160"/>
        <end position="180"/>
    </location>
</feature>
<dbReference type="InterPro" id="IPR016032">
    <property type="entry name" value="Sig_transdc_resp-reg_C-effctor"/>
</dbReference>
<evidence type="ECO:0000256" key="3">
    <source>
        <dbReference type="ARBA" id="ARBA00023163"/>
    </source>
</evidence>
<keyword evidence="8" id="KW-1185">Reference proteome</keyword>
<dbReference type="AlphaFoldDB" id="A0A6N8JMC8"/>
<dbReference type="Proteomes" id="UP000463388">
    <property type="component" value="Unassembled WGS sequence"/>
</dbReference>
<dbReference type="InterPro" id="IPR036388">
    <property type="entry name" value="WH-like_DNA-bd_sf"/>
</dbReference>
<feature type="transmembrane region" description="Helical" evidence="5">
    <location>
        <begin position="101"/>
        <end position="122"/>
    </location>
</feature>
<evidence type="ECO:0000259" key="6">
    <source>
        <dbReference type="PROSITE" id="PS50043"/>
    </source>
</evidence>
<feature type="transmembrane region" description="Helical" evidence="5">
    <location>
        <begin position="134"/>
        <end position="154"/>
    </location>
</feature>
<keyword evidence="2" id="KW-0238">DNA-binding</keyword>
<feature type="transmembrane region" description="Helical" evidence="5">
    <location>
        <begin position="285"/>
        <end position="301"/>
    </location>
</feature>
<evidence type="ECO:0000256" key="1">
    <source>
        <dbReference type="ARBA" id="ARBA00023015"/>
    </source>
</evidence>
<dbReference type="SMART" id="SM00421">
    <property type="entry name" value="HTH_LUXR"/>
    <property type="match status" value="1"/>
</dbReference>
<dbReference type="PRINTS" id="PR00038">
    <property type="entry name" value="HTHLUXR"/>
</dbReference>
<dbReference type="PROSITE" id="PS51257">
    <property type="entry name" value="PROKAR_LIPOPROTEIN"/>
    <property type="match status" value="1"/>
</dbReference>
<dbReference type="PROSITE" id="PS50043">
    <property type="entry name" value="HTH_LUXR_2"/>
    <property type="match status" value="1"/>
</dbReference>
<evidence type="ECO:0000256" key="5">
    <source>
        <dbReference type="SAM" id="Phobius"/>
    </source>
</evidence>
<name>A0A6N8JMC8_9ACTN</name>
<feature type="coiled-coil region" evidence="4">
    <location>
        <begin position="392"/>
        <end position="426"/>
    </location>
</feature>
<dbReference type="EMBL" id="WSRR01000002">
    <property type="protein sequence ID" value="MVX60194.1"/>
    <property type="molecule type" value="Genomic_DNA"/>
</dbReference>
<dbReference type="Gene3D" id="1.10.10.10">
    <property type="entry name" value="Winged helix-like DNA-binding domain superfamily/Winged helix DNA-binding domain"/>
    <property type="match status" value="1"/>
</dbReference>
<dbReference type="GO" id="GO:0003677">
    <property type="term" value="F:DNA binding"/>
    <property type="evidence" value="ECO:0007669"/>
    <property type="project" value="UniProtKB-KW"/>
</dbReference>
<keyword evidence="5" id="KW-0472">Membrane</keyword>
<keyword evidence="1" id="KW-0805">Transcription regulation</keyword>
<dbReference type="GO" id="GO:0006355">
    <property type="term" value="P:regulation of DNA-templated transcription"/>
    <property type="evidence" value="ECO:0007669"/>
    <property type="project" value="InterPro"/>
</dbReference>
<feature type="transmembrane region" description="Helical" evidence="5">
    <location>
        <begin position="337"/>
        <end position="361"/>
    </location>
</feature>
<proteinExistence type="predicted"/>
<comment type="caution">
    <text evidence="7">The sequence shown here is derived from an EMBL/GenBank/DDBJ whole genome shotgun (WGS) entry which is preliminary data.</text>
</comment>
<dbReference type="CDD" id="cd06170">
    <property type="entry name" value="LuxR_C_like"/>
    <property type="match status" value="1"/>
</dbReference>
<dbReference type="Pfam" id="PF00196">
    <property type="entry name" value="GerE"/>
    <property type="match status" value="1"/>
</dbReference>
<keyword evidence="5" id="KW-0812">Transmembrane</keyword>
<evidence type="ECO:0000313" key="8">
    <source>
        <dbReference type="Proteomes" id="UP000463388"/>
    </source>
</evidence>
<feature type="transmembrane region" description="Helical" evidence="5">
    <location>
        <begin position="222"/>
        <end position="243"/>
    </location>
</feature>
<organism evidence="7 8">
    <name type="scientific">Adlercreutzia mucosicola</name>
    <dbReference type="NCBI Taxonomy" id="580026"/>
    <lineage>
        <taxon>Bacteria</taxon>
        <taxon>Bacillati</taxon>
        <taxon>Actinomycetota</taxon>
        <taxon>Coriobacteriia</taxon>
        <taxon>Eggerthellales</taxon>
        <taxon>Eggerthellaceae</taxon>
        <taxon>Adlercreutzia</taxon>
    </lineage>
</organism>
<feature type="transmembrane region" description="Helical" evidence="5">
    <location>
        <begin position="373"/>
        <end position="391"/>
    </location>
</feature>
<dbReference type="PANTHER" id="PTHR44688:SF16">
    <property type="entry name" value="DNA-BINDING TRANSCRIPTIONAL ACTIVATOR DEVR_DOSR"/>
    <property type="match status" value="1"/>
</dbReference>
<reference evidence="7 8" key="1">
    <citation type="submission" date="2019-12" db="EMBL/GenBank/DDBJ databases">
        <title>Microbes associate with the intestines of laboratory mice.</title>
        <authorList>
            <person name="Navarre W."/>
            <person name="Wong E."/>
        </authorList>
    </citation>
    <scope>NUCLEOTIDE SEQUENCE [LARGE SCALE GENOMIC DNA]</scope>
    <source>
        <strain evidence="7 8">NM66_B29</strain>
    </source>
</reference>
<gene>
    <name evidence="7" type="ORF">GKZ27_01725</name>
</gene>